<dbReference type="GeneID" id="93302197"/>
<accession>A0A1E3AMF0</accession>
<organism evidence="2 3">
    <name type="scientific">Eisenbergiella tayi</name>
    <dbReference type="NCBI Taxonomy" id="1432052"/>
    <lineage>
        <taxon>Bacteria</taxon>
        <taxon>Bacillati</taxon>
        <taxon>Bacillota</taxon>
        <taxon>Clostridia</taxon>
        <taxon>Lachnospirales</taxon>
        <taxon>Lachnospiraceae</taxon>
        <taxon>Eisenbergiella</taxon>
    </lineage>
</organism>
<feature type="domain" description="N-acetyltransferase" evidence="1">
    <location>
        <begin position="161"/>
        <end position="314"/>
    </location>
</feature>
<evidence type="ECO:0000313" key="2">
    <source>
        <dbReference type="EMBL" id="ODM09878.1"/>
    </source>
</evidence>
<gene>
    <name evidence="2" type="ORF">BEH84_04246</name>
</gene>
<sequence>MIRIVPMKAEHIPDAVNLWKEQFVRYCYSNSFPDFTAGGLPVINAYLKEQTEKENAIIIKRDSDIIGYMAWMYFDFHKERTAFLPTAAHAASPHDDIRIYEEMYYHAAQKWVDDKRFNHLWMTYSDNHPLREKLYDIGFGSYVIDACQSTGALNLSVTCDYEISSSGIKDVDELLAFANLSNEYYTASPVFLKRNEYSAAEITEFLKEGYILTARDKGRIIGVMSFSLDPGYHFEHLTAADSSSIKFIGAFIHCDYRGRGIGTALLEKVFAICREKRKSYLHVSFETANPDAVHFWPKYFKPAIHSVRRTINKDI</sequence>
<evidence type="ECO:0000313" key="3">
    <source>
        <dbReference type="Proteomes" id="UP000095003"/>
    </source>
</evidence>
<keyword evidence="2" id="KW-0808">Transferase</keyword>
<comment type="caution">
    <text evidence="2">The sequence shown here is derived from an EMBL/GenBank/DDBJ whole genome shotgun (WGS) entry which is preliminary data.</text>
</comment>
<proteinExistence type="predicted"/>
<dbReference type="RefSeq" id="WP_069158271.1">
    <property type="nucleotide sequence ID" value="NZ_DBFYTC010000126.1"/>
</dbReference>
<dbReference type="PROSITE" id="PS51186">
    <property type="entry name" value="GNAT"/>
    <property type="match status" value="1"/>
</dbReference>
<dbReference type="GO" id="GO:0016747">
    <property type="term" value="F:acyltransferase activity, transferring groups other than amino-acyl groups"/>
    <property type="evidence" value="ECO:0007669"/>
    <property type="project" value="InterPro"/>
</dbReference>
<dbReference type="SUPFAM" id="SSF55729">
    <property type="entry name" value="Acyl-CoA N-acyltransferases (Nat)"/>
    <property type="match status" value="1"/>
</dbReference>
<dbReference type="CDD" id="cd04301">
    <property type="entry name" value="NAT_SF"/>
    <property type="match status" value="1"/>
</dbReference>
<dbReference type="Pfam" id="PF00583">
    <property type="entry name" value="Acetyltransf_1"/>
    <property type="match status" value="1"/>
</dbReference>
<reference evidence="2 3" key="1">
    <citation type="submission" date="2016-07" db="EMBL/GenBank/DDBJ databases">
        <title>Characterization of isolates of Eisenbergiella tayi derived from blood cultures, using whole genome sequencing.</title>
        <authorList>
            <person name="Burdz T."/>
            <person name="Wiebe D."/>
            <person name="Huynh C."/>
            <person name="Bernard K."/>
        </authorList>
    </citation>
    <scope>NUCLEOTIDE SEQUENCE [LARGE SCALE GENOMIC DNA]</scope>
    <source>
        <strain evidence="2 3">NML 120489</strain>
    </source>
</reference>
<dbReference type="InterPro" id="IPR000182">
    <property type="entry name" value="GNAT_dom"/>
</dbReference>
<evidence type="ECO:0000259" key="1">
    <source>
        <dbReference type="PROSITE" id="PS51186"/>
    </source>
</evidence>
<name>A0A1E3AMF0_9FIRM</name>
<dbReference type="AlphaFoldDB" id="A0A1E3AMF0"/>
<protein>
    <submittedName>
        <fullName evidence="2">Acetyltransferase (GNAT) family protein</fullName>
    </submittedName>
</protein>
<dbReference type="EMBL" id="MCGI01000004">
    <property type="protein sequence ID" value="ODM09878.1"/>
    <property type="molecule type" value="Genomic_DNA"/>
</dbReference>
<dbReference type="Gene3D" id="3.40.630.30">
    <property type="match status" value="1"/>
</dbReference>
<dbReference type="InterPro" id="IPR016181">
    <property type="entry name" value="Acyl_CoA_acyltransferase"/>
</dbReference>
<dbReference type="Proteomes" id="UP000095003">
    <property type="component" value="Unassembled WGS sequence"/>
</dbReference>